<dbReference type="Pfam" id="PF04389">
    <property type="entry name" value="Peptidase_M28"/>
    <property type="match status" value="1"/>
</dbReference>
<evidence type="ECO:0000256" key="1">
    <source>
        <dbReference type="ARBA" id="ARBA00003273"/>
    </source>
</evidence>
<dbReference type="Gene3D" id="3.40.630.10">
    <property type="entry name" value="Zn peptidases"/>
    <property type="match status" value="1"/>
</dbReference>
<dbReference type="PANTHER" id="PTHR12147:SF58">
    <property type="entry name" value="VACUOLAR MEMBRANE PROTEASE"/>
    <property type="match status" value="1"/>
</dbReference>
<dbReference type="Proteomes" id="UP000292262">
    <property type="component" value="Unassembled WGS sequence"/>
</dbReference>
<evidence type="ECO:0000313" key="12">
    <source>
        <dbReference type="Proteomes" id="UP000292262"/>
    </source>
</evidence>
<organism evidence="11 12">
    <name type="scientific">Aquimarina brevivitae</name>
    <dbReference type="NCBI Taxonomy" id="323412"/>
    <lineage>
        <taxon>Bacteria</taxon>
        <taxon>Pseudomonadati</taxon>
        <taxon>Bacteroidota</taxon>
        <taxon>Flavobacteriia</taxon>
        <taxon>Flavobacteriales</taxon>
        <taxon>Flavobacteriaceae</taxon>
        <taxon>Aquimarina</taxon>
    </lineage>
</organism>
<evidence type="ECO:0000256" key="8">
    <source>
        <dbReference type="ARBA" id="ARBA00031512"/>
    </source>
</evidence>
<feature type="transmembrane region" description="Helical" evidence="9">
    <location>
        <begin position="457"/>
        <end position="473"/>
    </location>
</feature>
<comment type="similarity">
    <text evidence="3">Belongs to the peptidase M28 family.</text>
</comment>
<proteinExistence type="inferred from homology"/>
<dbReference type="GO" id="GO:0006508">
    <property type="term" value="P:proteolysis"/>
    <property type="evidence" value="ECO:0007669"/>
    <property type="project" value="InterPro"/>
</dbReference>
<feature type="transmembrane region" description="Helical" evidence="9">
    <location>
        <begin position="432"/>
        <end position="451"/>
    </location>
</feature>
<keyword evidence="5" id="KW-0926">Vacuole</keyword>
<feature type="transmembrane region" description="Helical" evidence="9">
    <location>
        <begin position="480"/>
        <end position="502"/>
    </location>
</feature>
<feature type="transmembrane region" description="Helical" evidence="9">
    <location>
        <begin position="360"/>
        <end position="380"/>
    </location>
</feature>
<comment type="caution">
    <text evidence="11">The sequence shown here is derived from an EMBL/GenBank/DDBJ whole genome shotgun (WGS) entry which is preliminary data.</text>
</comment>
<keyword evidence="9" id="KW-0812">Transmembrane</keyword>
<evidence type="ECO:0000256" key="6">
    <source>
        <dbReference type="ARBA" id="ARBA00022989"/>
    </source>
</evidence>
<evidence type="ECO:0000256" key="7">
    <source>
        <dbReference type="ARBA" id="ARBA00023180"/>
    </source>
</evidence>
<dbReference type="InterPro" id="IPR007484">
    <property type="entry name" value="Peptidase_M28"/>
</dbReference>
<dbReference type="PANTHER" id="PTHR12147">
    <property type="entry name" value="METALLOPEPTIDASE M28 FAMILY MEMBER"/>
    <property type="match status" value="1"/>
</dbReference>
<dbReference type="RefSeq" id="WP_130284936.1">
    <property type="nucleotide sequence ID" value="NZ_SGXE01000001.1"/>
</dbReference>
<dbReference type="InterPro" id="IPR045175">
    <property type="entry name" value="M28_fam"/>
</dbReference>
<name>A0A4Q7PJI8_9FLAO</name>
<evidence type="ECO:0000256" key="3">
    <source>
        <dbReference type="ARBA" id="ARBA00010918"/>
    </source>
</evidence>
<keyword evidence="6 9" id="KW-1133">Transmembrane helix</keyword>
<dbReference type="SUPFAM" id="SSF53187">
    <property type="entry name" value="Zn-dependent exopeptidases"/>
    <property type="match status" value="1"/>
</dbReference>
<dbReference type="GO" id="GO:0008235">
    <property type="term" value="F:metalloexopeptidase activity"/>
    <property type="evidence" value="ECO:0007669"/>
    <property type="project" value="InterPro"/>
</dbReference>
<comment type="subcellular location">
    <subcellularLocation>
        <location evidence="2">Vacuole membrane</location>
        <topology evidence="2">Multi-pass membrane protein</topology>
    </subcellularLocation>
</comment>
<comment type="function">
    <text evidence="1">May be involved in vacuolar sorting and osmoregulation.</text>
</comment>
<dbReference type="EMBL" id="SGXE01000001">
    <property type="protein sequence ID" value="RZS99072.1"/>
    <property type="molecule type" value="Genomic_DNA"/>
</dbReference>
<feature type="transmembrane region" description="Helical" evidence="9">
    <location>
        <begin position="328"/>
        <end position="348"/>
    </location>
</feature>
<keyword evidence="9" id="KW-0472">Membrane</keyword>
<evidence type="ECO:0000313" key="11">
    <source>
        <dbReference type="EMBL" id="RZS99072.1"/>
    </source>
</evidence>
<sequence>MKKILSSISFILIILAIWYTHNSTTPNASISDQVEASAFSTERALRHVKNIAQEAHYLGSPNHTTVKNYLVQELNKLNLSPSIQEGFAISDAGTLSKPQNIVAKIEGTDSSKSLLLLSHYDSNPHSSLGASDAGSGVATILEGVSAYLNTGKKPKNDIIICFTDAEELGLNGADLFVSQHPWAKDIGLVLNFEARGSGGPSYMLMETNGKNGNMIKEFMNANPEYPVSNSLAYSIYKLLPNDTDLTIFREKGNIDGFNFAFIDDHFDYHTANDTWQNLDLNTLKHQGSYLMPLLDYFAKADLSNLKSNKDFLYFNAPVMGMVSYPFDWIYPSVGIGLLLFILLLIYAAKKKRIVAAEVGSGFLAFIISLGLSGALSYALWKLVLILYPGCNDILHGFPYNGYYLIAVAVLLAVAVFFKVYSLFDNTKETPSLMVAPLTFWLLICGAISVYLPGGAYLIIPVVLALVCFLIMINQKKPLPILMLLISLPAIFILTPFITSFPVALGLKILFASAVLTVLLAALLLPVVGYYEKKGWIGNLAFFAVLIFFGIAHLNADFTEERPKPNSLVYYYDQDQQKAYWATYDHKLDDYTKNYIDRLKNVADNFNTETITSKYNNSFTYVTPTDSKPISTARIEATYDTLIGDIRYMDICITPQRSLNRMDLYLAKSTNFKKLIANGVVPSDVITKQGKKYNAFTHRWNDRLLTYHLRPNESLELRLQLHKDSLANMVLYEASYDLLNNPLFTVAERKNYMMPKPFVVNDAVMTKKTIDLNTVPHIKDLISSNPENSVTDNE</sequence>
<evidence type="ECO:0000256" key="9">
    <source>
        <dbReference type="SAM" id="Phobius"/>
    </source>
</evidence>
<feature type="transmembrane region" description="Helical" evidence="9">
    <location>
        <begin position="508"/>
        <end position="528"/>
    </location>
</feature>
<keyword evidence="7" id="KW-0325">Glycoprotein</keyword>
<feature type="transmembrane region" description="Helical" evidence="9">
    <location>
        <begin position="535"/>
        <end position="555"/>
    </location>
</feature>
<dbReference type="GO" id="GO:0005774">
    <property type="term" value="C:vacuolar membrane"/>
    <property type="evidence" value="ECO:0007669"/>
    <property type="project" value="UniProtKB-SubCell"/>
</dbReference>
<evidence type="ECO:0000256" key="5">
    <source>
        <dbReference type="ARBA" id="ARBA00022554"/>
    </source>
</evidence>
<reference evidence="11 12" key="1">
    <citation type="submission" date="2019-02" db="EMBL/GenBank/DDBJ databases">
        <title>Genomic Encyclopedia of Type Strains, Phase IV (KMG-IV): sequencing the most valuable type-strain genomes for metagenomic binning, comparative biology and taxonomic classification.</title>
        <authorList>
            <person name="Goeker M."/>
        </authorList>
    </citation>
    <scope>NUCLEOTIDE SEQUENCE [LARGE SCALE GENOMIC DNA]</scope>
    <source>
        <strain evidence="11 12">DSM 17196</strain>
    </source>
</reference>
<evidence type="ECO:0000256" key="2">
    <source>
        <dbReference type="ARBA" id="ARBA00004128"/>
    </source>
</evidence>
<accession>A0A4Q7PJI8</accession>
<evidence type="ECO:0000256" key="4">
    <source>
        <dbReference type="ARBA" id="ARBA00017435"/>
    </source>
</evidence>
<dbReference type="AlphaFoldDB" id="A0A4Q7PJI8"/>
<feature type="transmembrane region" description="Helical" evidence="9">
    <location>
        <begin position="400"/>
        <end position="420"/>
    </location>
</feature>
<dbReference type="OrthoDB" id="9778250at2"/>
<protein>
    <recommendedName>
        <fullName evidence="4">Vacuolar membrane protease</fullName>
    </recommendedName>
    <alternativeName>
        <fullName evidence="8">FXNA-related family protease 1</fullName>
    </alternativeName>
</protein>
<evidence type="ECO:0000259" key="10">
    <source>
        <dbReference type="Pfam" id="PF04389"/>
    </source>
</evidence>
<keyword evidence="12" id="KW-1185">Reference proteome</keyword>
<gene>
    <name evidence="11" type="ORF">EV197_0276</name>
</gene>
<feature type="domain" description="Peptidase M28" evidence="10">
    <location>
        <begin position="100"/>
        <end position="290"/>
    </location>
</feature>